<feature type="active site" description="Charge relay system" evidence="8">
    <location>
        <position position="264"/>
    </location>
</feature>
<evidence type="ECO:0000256" key="10">
    <source>
        <dbReference type="SAM" id="MobiDB-lite"/>
    </source>
</evidence>
<dbReference type="Gene3D" id="3.40.50.200">
    <property type="entry name" value="Peptidase S8/S53 domain"/>
    <property type="match status" value="1"/>
</dbReference>
<dbReference type="InterPro" id="IPR017296">
    <property type="entry name" value="Peptidase_S8A_SAM-P45"/>
</dbReference>
<feature type="active site" description="Charge relay system" evidence="8">
    <location>
        <position position="232"/>
    </location>
</feature>
<dbReference type="PROSITE" id="PS51892">
    <property type="entry name" value="SUBTILASE"/>
    <property type="match status" value="1"/>
</dbReference>
<keyword evidence="2" id="KW-0134">Cell wall</keyword>
<feature type="region of interest" description="Disordered" evidence="10">
    <location>
        <begin position="15"/>
        <end position="40"/>
    </location>
</feature>
<evidence type="ECO:0000256" key="4">
    <source>
        <dbReference type="ARBA" id="ARBA00022670"/>
    </source>
</evidence>
<feature type="domain" description="Peptidase S8/S53" evidence="11">
    <location>
        <begin position="223"/>
        <end position="472"/>
    </location>
</feature>
<dbReference type="Proteomes" id="UP001327225">
    <property type="component" value="Chromosome"/>
</dbReference>
<evidence type="ECO:0000256" key="5">
    <source>
        <dbReference type="ARBA" id="ARBA00022729"/>
    </source>
</evidence>
<dbReference type="RefSeq" id="WP_322938283.1">
    <property type="nucleotide sequence ID" value="NZ_CP141059.1"/>
</dbReference>
<dbReference type="InterPro" id="IPR015500">
    <property type="entry name" value="Peptidase_S8_subtilisin-rel"/>
</dbReference>
<evidence type="ECO:0000313" key="13">
    <source>
        <dbReference type="EMBL" id="WQQ28072.1"/>
    </source>
</evidence>
<dbReference type="Pfam" id="PF00082">
    <property type="entry name" value="Peptidase_S8"/>
    <property type="match status" value="1"/>
</dbReference>
<dbReference type="InterPro" id="IPR023828">
    <property type="entry name" value="Peptidase_S8_Ser-AS"/>
</dbReference>
<feature type="active site" description="Charge relay system" evidence="8">
    <location>
        <position position="436"/>
    </location>
</feature>
<dbReference type="PANTHER" id="PTHR43806:SF11">
    <property type="entry name" value="CEREVISIN-RELATED"/>
    <property type="match status" value="1"/>
</dbReference>
<evidence type="ECO:0000259" key="11">
    <source>
        <dbReference type="Pfam" id="PF00082"/>
    </source>
</evidence>
<keyword evidence="14" id="KW-1185">Reference proteome</keyword>
<evidence type="ECO:0000256" key="8">
    <source>
        <dbReference type="PROSITE-ProRule" id="PRU01240"/>
    </source>
</evidence>
<accession>A0ABZ0ZUR9</accession>
<keyword evidence="7 8" id="KW-0720">Serine protease</keyword>
<dbReference type="InterPro" id="IPR003137">
    <property type="entry name" value="PA_domain"/>
</dbReference>
<dbReference type="InterPro" id="IPR023827">
    <property type="entry name" value="Peptidase_S8_Asp-AS"/>
</dbReference>
<dbReference type="EMBL" id="CP141059">
    <property type="protein sequence ID" value="WQQ28072.1"/>
    <property type="molecule type" value="Genomic_DNA"/>
</dbReference>
<gene>
    <name evidence="13" type="ORF">SHK19_07525</name>
</gene>
<dbReference type="InterPro" id="IPR036852">
    <property type="entry name" value="Peptidase_S8/S53_dom_sf"/>
</dbReference>
<dbReference type="PROSITE" id="PS00137">
    <property type="entry name" value="SUBTILASE_HIS"/>
    <property type="match status" value="1"/>
</dbReference>
<evidence type="ECO:0000256" key="7">
    <source>
        <dbReference type="ARBA" id="ARBA00022825"/>
    </source>
</evidence>
<keyword evidence="6 8" id="KW-0378">Hydrolase</keyword>
<evidence type="ECO:0000256" key="2">
    <source>
        <dbReference type="ARBA" id="ARBA00022512"/>
    </source>
</evidence>
<evidence type="ECO:0000256" key="1">
    <source>
        <dbReference type="ARBA" id="ARBA00011073"/>
    </source>
</evidence>
<dbReference type="Gene3D" id="3.50.30.30">
    <property type="match status" value="1"/>
</dbReference>
<evidence type="ECO:0000256" key="9">
    <source>
        <dbReference type="RuleBase" id="RU003355"/>
    </source>
</evidence>
<evidence type="ECO:0000313" key="14">
    <source>
        <dbReference type="Proteomes" id="UP001327225"/>
    </source>
</evidence>
<keyword evidence="5" id="KW-0732">Signal</keyword>
<feature type="domain" description="PA" evidence="12">
    <location>
        <begin position="788"/>
        <end position="868"/>
    </location>
</feature>
<dbReference type="InterPro" id="IPR000209">
    <property type="entry name" value="Peptidase_S8/S53_dom"/>
</dbReference>
<sequence length="1225" mass="130156">MAAIAITSAVLQIPAQADPTQAAPDPADPTQDSHRARPASSVKVTLVTGDVVTVKTLDDGSQIADVDRPDQAVGSFRMQELGGDLFIIPDEAVPLLGADLLDPRLFNVTDLVEMGYDDASVSRVPTIVTYADGRTRVARPAAPAGSTIVRRLPSIDGAALVANKAQARTFWESITPEMDLTDPTPTLDAGVEKVWLDGRVTATLDESVPQIGAPDAWEAGYDGAGVTVAVLDTGVDVNHPDLTGQIDGTASFVPGEPVTDIHGHGTHVAGTIAGTGAASNGDHKGVAPGADLIVGKVLGGAAGEGQDSWVLAGMEWAAESGADVVSMSLGDTMPSDGTDPMSQAVDALSEQYDALFVVASGNAGPESISTPAAAAAALTVGAVDKEDRLAGFSSTGPLFGSGALKPDIVAPGVDITAPRSQEAPGAGSYQTMSGTSMATPHVSGAAAILAQRHPNWTGQQLKRHLMSTATGLADYSPYEVGTGRVDVADAIRSTVRATGSVLLGNFDWPHEPSDGAVTKDVVFNNFGDADLTLDLALSQGGDAFTLDAPTVTVPAGGRATVAVTGDPTSVGFGRYAGYLVGTDAGTGQAVTRTSLGMIKEDERYDLTIKLIDRGGDPAAGWVGITQSGDPWPWSAYVDGETTLRMAPSTYLVSTYLDVQGEAPDRSGIAALVDPETVLDQDREVVLDARDARLLQTEAPQLSEDRQRKVDFQLVDGSGLEVRSAYPVAPTADDVYVSPTEPVTEGSFILTTRWRKGEPLLGLTTAGGKVRFETIVQPGSALTTSRRTLPAVYAGHGGAADYAGIDARGKVVVVHRSDEVGPEERAAAAAVEGARALIVVHDGVGGLMEYVGASSIPVATVHRKAGWNLVRLAKAGRSLTLDQAPYTDYIYDLTRDYPGQVPDRELVYAPTRRQLARIDARYYGVKQGEASGYRGDLTLTPTLGNHEREWHPGTRVEWVSPEQVWVESHAQNIAGALPWEMVSGTKTFAAGTTTRLDWFRPAIRPAFGDAFAVRPSRAQDFMTWNAQSWSSSSEVLDLGGYLPWGETPTRTRVFQGDTLIHHNQHSSDMQWKEVPAGNLPYRVVHDAERPASVFRLSTRTHTEWTFMSDTVDSDYFEDFSVLQLDYELGTNLRGDVKAGKRHQIAVRSVRSHSETPLPSKVVEVTLDLSYDDGDTWRRVTLTRAGGWWRGWFEAPTKAEFVSVRASARTAGGYSINQKIIRAYGLR</sequence>
<dbReference type="InterPro" id="IPR046450">
    <property type="entry name" value="PA_dom_sf"/>
</dbReference>
<name>A0ABZ0ZUR9_9ACTN</name>
<keyword evidence="3" id="KW-0964">Secreted</keyword>
<dbReference type="SUPFAM" id="SSF52025">
    <property type="entry name" value="PA domain"/>
    <property type="match status" value="1"/>
</dbReference>
<dbReference type="PROSITE" id="PS00136">
    <property type="entry name" value="SUBTILASE_ASP"/>
    <property type="match status" value="1"/>
</dbReference>
<dbReference type="InterPro" id="IPR022398">
    <property type="entry name" value="Peptidase_S8_His-AS"/>
</dbReference>
<organism evidence="13 14">
    <name type="scientific">Nocardioides bizhenqiangii</name>
    <dbReference type="NCBI Taxonomy" id="3095076"/>
    <lineage>
        <taxon>Bacteria</taxon>
        <taxon>Bacillati</taxon>
        <taxon>Actinomycetota</taxon>
        <taxon>Actinomycetes</taxon>
        <taxon>Propionibacteriales</taxon>
        <taxon>Nocardioidaceae</taxon>
        <taxon>Nocardioides</taxon>
    </lineage>
</organism>
<reference evidence="14" key="1">
    <citation type="submission" date="2023-12" db="EMBL/GenBank/DDBJ databases">
        <title>Novel species in genus Nocardioides.</title>
        <authorList>
            <person name="Zhou H."/>
        </authorList>
    </citation>
    <scope>NUCLEOTIDE SEQUENCE [LARGE SCALE GENOMIC DNA]</scope>
    <source>
        <strain evidence="14">HM61</strain>
    </source>
</reference>
<dbReference type="InterPro" id="IPR050131">
    <property type="entry name" value="Peptidase_S8_subtilisin-like"/>
</dbReference>
<dbReference type="Pfam" id="PF02225">
    <property type="entry name" value="PA"/>
    <property type="match status" value="1"/>
</dbReference>
<keyword evidence="4 8" id="KW-0645">Protease</keyword>
<proteinExistence type="inferred from homology"/>
<feature type="compositionally biased region" description="Low complexity" evidence="10">
    <location>
        <begin position="15"/>
        <end position="30"/>
    </location>
</feature>
<dbReference type="SUPFAM" id="SSF52743">
    <property type="entry name" value="Subtilisin-like"/>
    <property type="match status" value="1"/>
</dbReference>
<evidence type="ECO:0000259" key="12">
    <source>
        <dbReference type="Pfam" id="PF02225"/>
    </source>
</evidence>
<evidence type="ECO:0000256" key="6">
    <source>
        <dbReference type="ARBA" id="ARBA00022801"/>
    </source>
</evidence>
<evidence type="ECO:0000256" key="3">
    <source>
        <dbReference type="ARBA" id="ARBA00022525"/>
    </source>
</evidence>
<comment type="similarity">
    <text evidence="1 8 9">Belongs to the peptidase S8 family.</text>
</comment>
<protein>
    <submittedName>
        <fullName evidence="13">S8 family serine peptidase</fullName>
    </submittedName>
</protein>
<dbReference type="PRINTS" id="PR00723">
    <property type="entry name" value="SUBTILISIN"/>
</dbReference>
<dbReference type="PROSITE" id="PS00138">
    <property type="entry name" value="SUBTILASE_SER"/>
    <property type="match status" value="1"/>
</dbReference>
<dbReference type="PANTHER" id="PTHR43806">
    <property type="entry name" value="PEPTIDASE S8"/>
    <property type="match status" value="1"/>
</dbReference>
<dbReference type="PIRSF" id="PIRSF037852">
    <property type="entry name" value="Subtilisin_rel_SAV5721"/>
    <property type="match status" value="1"/>
</dbReference>